<organism evidence="1 2">
    <name type="scientific">Methylocapsa polymorpha</name>
    <dbReference type="NCBI Taxonomy" id="3080828"/>
    <lineage>
        <taxon>Bacteria</taxon>
        <taxon>Pseudomonadati</taxon>
        <taxon>Pseudomonadota</taxon>
        <taxon>Alphaproteobacteria</taxon>
        <taxon>Hyphomicrobiales</taxon>
        <taxon>Beijerinckiaceae</taxon>
        <taxon>Methylocapsa</taxon>
    </lineage>
</organism>
<gene>
    <name evidence="1" type="ORF">RZS28_06310</name>
</gene>
<dbReference type="EMBL" id="CP136862">
    <property type="protein sequence ID" value="WOJ90894.1"/>
    <property type="molecule type" value="Genomic_DNA"/>
</dbReference>
<dbReference type="RefSeq" id="WP_407340483.1">
    <property type="nucleotide sequence ID" value="NZ_CP136862.1"/>
</dbReference>
<name>A0ABZ0HUE6_9HYPH</name>
<accession>A0ABZ0HUE6</accession>
<protein>
    <submittedName>
        <fullName evidence="1">Uncharacterized protein</fullName>
    </submittedName>
</protein>
<keyword evidence="2" id="KW-1185">Reference proteome</keyword>
<reference evidence="1 2" key="1">
    <citation type="submission" date="2023-10" db="EMBL/GenBank/DDBJ databases">
        <title>Novel methanotroph of the genus Methylocapsa from a subarctic wetland.</title>
        <authorList>
            <person name="Belova S.E."/>
            <person name="Oshkin I.Y."/>
            <person name="Miroshnikov K."/>
            <person name="Dedysh S.N."/>
        </authorList>
    </citation>
    <scope>NUCLEOTIDE SEQUENCE [LARGE SCALE GENOMIC DNA]</scope>
    <source>
        <strain evidence="1 2">RX1</strain>
    </source>
</reference>
<evidence type="ECO:0000313" key="1">
    <source>
        <dbReference type="EMBL" id="WOJ90894.1"/>
    </source>
</evidence>
<sequence length="121" mass="13753">MTNKHDYLPFECFDFGAIPNLLYEGPTHFGHKASQRRERRRIRAAQDAAFGEALENAYVNTLYKMAKAAMEWRTLKLLAAPERPLQRVAFQMLRGGRFVIFDDYSHVGLTSTGKCAIVSPS</sequence>
<proteinExistence type="predicted"/>
<evidence type="ECO:0000313" key="2">
    <source>
        <dbReference type="Proteomes" id="UP001626536"/>
    </source>
</evidence>
<dbReference type="Proteomes" id="UP001626536">
    <property type="component" value="Chromosome"/>
</dbReference>